<feature type="region of interest" description="Disordered" evidence="1">
    <location>
        <begin position="1"/>
        <end position="97"/>
    </location>
</feature>
<dbReference type="Proteomes" id="UP000646827">
    <property type="component" value="Unassembled WGS sequence"/>
</dbReference>
<organism evidence="2 3">
    <name type="scientific">Circinella minor</name>
    <dbReference type="NCBI Taxonomy" id="1195481"/>
    <lineage>
        <taxon>Eukaryota</taxon>
        <taxon>Fungi</taxon>
        <taxon>Fungi incertae sedis</taxon>
        <taxon>Mucoromycota</taxon>
        <taxon>Mucoromycotina</taxon>
        <taxon>Mucoromycetes</taxon>
        <taxon>Mucorales</taxon>
        <taxon>Lichtheimiaceae</taxon>
        <taxon>Circinella</taxon>
    </lineage>
</organism>
<proteinExistence type="predicted"/>
<gene>
    <name evidence="2" type="ORF">INT45_009556</name>
</gene>
<name>A0A8H7S9F5_9FUNG</name>
<comment type="caution">
    <text evidence="2">The sequence shown here is derived from an EMBL/GenBank/DDBJ whole genome shotgun (WGS) entry which is preliminary data.</text>
</comment>
<evidence type="ECO:0000313" key="2">
    <source>
        <dbReference type="EMBL" id="KAG2225227.1"/>
    </source>
</evidence>
<sequence length="127" mass="14174">MLFCRLLKDPRPNNPRPPRRPSPSPAPPTPPATRGSGDTCHSNSGSSDNSAALRRNTTYKIFTSNDDHNKNTDQRGQDQRSIHGISNSNNTPGENERYRRILISRPILYFKTKLCNVICVPISSTTL</sequence>
<feature type="compositionally biased region" description="Polar residues" evidence="1">
    <location>
        <begin position="84"/>
        <end position="93"/>
    </location>
</feature>
<feature type="compositionally biased region" description="Basic and acidic residues" evidence="1">
    <location>
        <begin position="1"/>
        <end position="11"/>
    </location>
</feature>
<feature type="compositionally biased region" description="Polar residues" evidence="1">
    <location>
        <begin position="39"/>
        <end position="64"/>
    </location>
</feature>
<evidence type="ECO:0000256" key="1">
    <source>
        <dbReference type="SAM" id="MobiDB-lite"/>
    </source>
</evidence>
<feature type="compositionally biased region" description="Pro residues" evidence="1">
    <location>
        <begin position="12"/>
        <end position="31"/>
    </location>
</feature>
<evidence type="ECO:0000313" key="3">
    <source>
        <dbReference type="Proteomes" id="UP000646827"/>
    </source>
</evidence>
<feature type="compositionally biased region" description="Basic and acidic residues" evidence="1">
    <location>
        <begin position="65"/>
        <end position="81"/>
    </location>
</feature>
<accession>A0A8H7S9F5</accession>
<dbReference type="AlphaFoldDB" id="A0A8H7S9F5"/>
<protein>
    <submittedName>
        <fullName evidence="2">Uncharacterized protein</fullName>
    </submittedName>
</protein>
<keyword evidence="3" id="KW-1185">Reference proteome</keyword>
<dbReference type="EMBL" id="JAEPRB010000031">
    <property type="protein sequence ID" value="KAG2225227.1"/>
    <property type="molecule type" value="Genomic_DNA"/>
</dbReference>
<reference evidence="2 3" key="1">
    <citation type="submission" date="2020-12" db="EMBL/GenBank/DDBJ databases">
        <title>Metabolic potential, ecology and presence of endohyphal bacteria is reflected in genomic diversity of Mucoromycotina.</title>
        <authorList>
            <person name="Muszewska A."/>
            <person name="Okrasinska A."/>
            <person name="Steczkiewicz K."/>
            <person name="Drgas O."/>
            <person name="Orlowska M."/>
            <person name="Perlinska-Lenart U."/>
            <person name="Aleksandrzak-Piekarczyk T."/>
            <person name="Szatraj K."/>
            <person name="Zielenkiewicz U."/>
            <person name="Pilsyk S."/>
            <person name="Malc E."/>
            <person name="Mieczkowski P."/>
            <person name="Kruszewska J.S."/>
            <person name="Biernat P."/>
            <person name="Pawlowska J."/>
        </authorList>
    </citation>
    <scope>NUCLEOTIDE SEQUENCE [LARGE SCALE GENOMIC DNA]</scope>
    <source>
        <strain evidence="2 3">CBS 142.35</strain>
    </source>
</reference>
<dbReference type="OrthoDB" id="10484585at2759"/>